<evidence type="ECO:0000313" key="2">
    <source>
        <dbReference type="Proteomes" id="UP001451303"/>
    </source>
</evidence>
<evidence type="ECO:0000313" key="1">
    <source>
        <dbReference type="EMBL" id="KAL0466629.1"/>
    </source>
</evidence>
<gene>
    <name evidence="1" type="ORF">QR685DRAFT_575252</name>
</gene>
<keyword evidence="2" id="KW-1185">Reference proteome</keyword>
<name>A0ABR3D1S4_NEUIN</name>
<organism evidence="1 2">
    <name type="scientific">Neurospora intermedia</name>
    <dbReference type="NCBI Taxonomy" id="5142"/>
    <lineage>
        <taxon>Eukaryota</taxon>
        <taxon>Fungi</taxon>
        <taxon>Dikarya</taxon>
        <taxon>Ascomycota</taxon>
        <taxon>Pezizomycotina</taxon>
        <taxon>Sordariomycetes</taxon>
        <taxon>Sordariomycetidae</taxon>
        <taxon>Sordariales</taxon>
        <taxon>Sordariaceae</taxon>
        <taxon>Neurospora</taxon>
    </lineage>
</organism>
<comment type="caution">
    <text evidence="1">The sequence shown here is derived from an EMBL/GenBank/DDBJ whole genome shotgun (WGS) entry which is preliminary data.</text>
</comment>
<dbReference type="Proteomes" id="UP001451303">
    <property type="component" value="Unassembled WGS sequence"/>
</dbReference>
<reference evidence="1 2" key="1">
    <citation type="submission" date="2023-09" db="EMBL/GenBank/DDBJ databases">
        <title>Multi-omics analysis of a traditional fermented food reveals byproduct-associated fungal strains for waste-to-food upcycling.</title>
        <authorList>
            <consortium name="Lawrence Berkeley National Laboratory"/>
            <person name="Rekdal V.M."/>
            <person name="Villalobos-Escobedo J.M."/>
            <person name="Rodriguez-Valeron N."/>
            <person name="Garcia M.O."/>
            <person name="Vasquez D.P."/>
            <person name="Damayanti I."/>
            <person name="Sorensen P.M."/>
            <person name="Baidoo E.E."/>
            <person name="De Carvalho A.C."/>
            <person name="Riley R."/>
            <person name="Lipzen A."/>
            <person name="He G."/>
            <person name="Yan M."/>
            <person name="Haridas S."/>
            <person name="Daum C."/>
            <person name="Yoshinaga Y."/>
            <person name="Ng V."/>
            <person name="Grigoriev I.V."/>
            <person name="Munk R."/>
            <person name="Nuraida L."/>
            <person name="Wijaya C.H."/>
            <person name="Morales P.-C."/>
            <person name="Keasling J.D."/>
        </authorList>
    </citation>
    <scope>NUCLEOTIDE SEQUENCE [LARGE SCALE GENOMIC DNA]</scope>
    <source>
        <strain evidence="1 2">FGSC 2613</strain>
    </source>
</reference>
<sequence>MLVYPYVGRDSRWFRIHSFRVLAKQQRRGLYHYRRHHFNAHWKHCALKIVAISTFTSPNRTDTCTSRNDNQDLSRGSFNFHLLFPLASLFFTPFLTAQ</sequence>
<accession>A0ABR3D1S4</accession>
<proteinExistence type="predicted"/>
<protein>
    <submittedName>
        <fullName evidence="1">Uncharacterized protein</fullName>
    </submittedName>
</protein>
<dbReference type="EMBL" id="JAVLET010000012">
    <property type="protein sequence ID" value="KAL0466629.1"/>
    <property type="molecule type" value="Genomic_DNA"/>
</dbReference>